<dbReference type="EMBL" id="JASCZI010271953">
    <property type="protein sequence ID" value="MED6218293.1"/>
    <property type="molecule type" value="Genomic_DNA"/>
</dbReference>
<sequence length="136" mass="15519">MSMQAAMLDDYRELVRLSCKNFADYYEVKRRIAKERECLLAKQREMTESNDIGEEGHVRDPARATHKGCGRKVLTTRGRFRRVQRCRKCGKAGHNARRCDVSMDDDSVFGADLFNGSHEFGDDEEDGDPAPMDLSL</sequence>
<feature type="domain" description="CCHC-type" evidence="3">
    <location>
        <begin position="85"/>
        <end position="99"/>
    </location>
</feature>
<evidence type="ECO:0000259" key="3">
    <source>
        <dbReference type="PROSITE" id="PS50158"/>
    </source>
</evidence>
<accession>A0ABU6ZAF1</accession>
<evidence type="ECO:0000313" key="4">
    <source>
        <dbReference type="EMBL" id="MED6218293.1"/>
    </source>
</evidence>
<feature type="region of interest" description="Disordered" evidence="2">
    <location>
        <begin position="115"/>
        <end position="136"/>
    </location>
</feature>
<gene>
    <name evidence="4" type="ORF">PIB30_025384</name>
</gene>
<keyword evidence="1" id="KW-0863">Zinc-finger</keyword>
<evidence type="ECO:0000313" key="5">
    <source>
        <dbReference type="Proteomes" id="UP001341840"/>
    </source>
</evidence>
<organism evidence="4 5">
    <name type="scientific">Stylosanthes scabra</name>
    <dbReference type="NCBI Taxonomy" id="79078"/>
    <lineage>
        <taxon>Eukaryota</taxon>
        <taxon>Viridiplantae</taxon>
        <taxon>Streptophyta</taxon>
        <taxon>Embryophyta</taxon>
        <taxon>Tracheophyta</taxon>
        <taxon>Spermatophyta</taxon>
        <taxon>Magnoliopsida</taxon>
        <taxon>eudicotyledons</taxon>
        <taxon>Gunneridae</taxon>
        <taxon>Pentapetalae</taxon>
        <taxon>rosids</taxon>
        <taxon>fabids</taxon>
        <taxon>Fabales</taxon>
        <taxon>Fabaceae</taxon>
        <taxon>Papilionoideae</taxon>
        <taxon>50 kb inversion clade</taxon>
        <taxon>dalbergioids sensu lato</taxon>
        <taxon>Dalbergieae</taxon>
        <taxon>Pterocarpus clade</taxon>
        <taxon>Stylosanthes</taxon>
    </lineage>
</organism>
<comment type="caution">
    <text evidence="4">The sequence shown here is derived from an EMBL/GenBank/DDBJ whole genome shotgun (WGS) entry which is preliminary data.</text>
</comment>
<dbReference type="Proteomes" id="UP001341840">
    <property type="component" value="Unassembled WGS sequence"/>
</dbReference>
<evidence type="ECO:0000256" key="2">
    <source>
        <dbReference type="SAM" id="MobiDB-lite"/>
    </source>
</evidence>
<evidence type="ECO:0000256" key="1">
    <source>
        <dbReference type="PROSITE-ProRule" id="PRU00047"/>
    </source>
</evidence>
<proteinExistence type="predicted"/>
<reference evidence="4 5" key="1">
    <citation type="journal article" date="2023" name="Plants (Basel)">
        <title>Bridging the Gap: Combining Genomics and Transcriptomics Approaches to Understand Stylosanthes scabra, an Orphan Legume from the Brazilian Caatinga.</title>
        <authorList>
            <person name="Ferreira-Neto J.R.C."/>
            <person name="da Silva M.D."/>
            <person name="Binneck E."/>
            <person name="de Melo N.F."/>
            <person name="da Silva R.H."/>
            <person name="de Melo A.L.T.M."/>
            <person name="Pandolfi V."/>
            <person name="Bustamante F.O."/>
            <person name="Brasileiro-Vidal A.C."/>
            <person name="Benko-Iseppon A.M."/>
        </authorList>
    </citation>
    <scope>NUCLEOTIDE SEQUENCE [LARGE SCALE GENOMIC DNA]</scope>
    <source>
        <tissue evidence="4">Leaves</tissue>
    </source>
</reference>
<protein>
    <recommendedName>
        <fullName evidence="3">CCHC-type domain-containing protein</fullName>
    </recommendedName>
</protein>
<name>A0ABU6ZAF1_9FABA</name>
<keyword evidence="1" id="KW-0479">Metal-binding</keyword>
<keyword evidence="1" id="KW-0862">Zinc</keyword>
<dbReference type="InterPro" id="IPR001878">
    <property type="entry name" value="Znf_CCHC"/>
</dbReference>
<keyword evidence="5" id="KW-1185">Reference proteome</keyword>
<dbReference type="PROSITE" id="PS50158">
    <property type="entry name" value="ZF_CCHC"/>
    <property type="match status" value="1"/>
</dbReference>